<dbReference type="AlphaFoldDB" id="A0A1S4BFR2"/>
<dbReference type="Pfam" id="PF13966">
    <property type="entry name" value="zf-RVT"/>
    <property type="match status" value="1"/>
</dbReference>
<dbReference type="KEGG" id="nta:107807796"/>
<dbReference type="PANTHER" id="PTHR33116:SF66">
    <property type="entry name" value="REVERSE TRANSCRIPTASE ZINC-BINDING DOMAIN-CONTAINING PROTEIN"/>
    <property type="match status" value="1"/>
</dbReference>
<reference evidence="2" key="1">
    <citation type="journal article" date="2014" name="Nat. Commun.">
        <title>The tobacco genome sequence and its comparison with those of tomato and potato.</title>
        <authorList>
            <person name="Sierro N."/>
            <person name="Battey J.N."/>
            <person name="Ouadi S."/>
            <person name="Bakaher N."/>
            <person name="Bovet L."/>
            <person name="Willig A."/>
            <person name="Goepfert S."/>
            <person name="Peitsch M.C."/>
            <person name="Ivanov N.V."/>
        </authorList>
    </citation>
    <scope>NUCLEOTIDE SEQUENCE [LARGE SCALE GENOMIC DNA]</scope>
</reference>
<evidence type="ECO:0000259" key="1">
    <source>
        <dbReference type="Pfam" id="PF13966"/>
    </source>
</evidence>
<dbReference type="OrthoDB" id="1938430at2759"/>
<evidence type="ECO:0000313" key="3">
    <source>
        <dbReference type="RefSeq" id="XP_016487717.1"/>
    </source>
</evidence>
<sequence length="203" mass="23937">MTGMEATELMSHQSFSIKKMYHRMRGEFPKVPWKRLTCNNYAVPRWSFIINLAIQGKLHTKDKVAGWGKAIDQKCKLCNEENETIPHLFFECGMSKEILGRLLKWQGFQRSVLKWDEEIEWTVQEINGKKVIAEVYKMTLAGYVYYIWLERNTTLFQDKKKTVDGIFRVIVQDVFYRGNKKSKVANKLKELDSYPQAVKVEDR</sequence>
<feature type="domain" description="Reverse transcriptase zinc-binding" evidence="1">
    <location>
        <begin position="15"/>
        <end position="97"/>
    </location>
</feature>
<dbReference type="OMA" id="PINIFIC"/>
<reference evidence="3" key="2">
    <citation type="submission" date="2025-08" db="UniProtKB">
        <authorList>
            <consortium name="RefSeq"/>
        </authorList>
    </citation>
    <scope>IDENTIFICATION</scope>
    <source>
        <tissue evidence="3">Leaf</tissue>
    </source>
</reference>
<dbReference type="PaxDb" id="4097-A0A1S4BFR2"/>
<protein>
    <submittedName>
        <fullName evidence="3">Uncharacterized protein LOC107807796</fullName>
    </submittedName>
</protein>
<dbReference type="PANTHER" id="PTHR33116">
    <property type="entry name" value="REVERSE TRANSCRIPTASE ZINC-BINDING DOMAIN-CONTAINING PROTEIN-RELATED-RELATED"/>
    <property type="match status" value="1"/>
</dbReference>
<dbReference type="GeneID" id="107807796"/>
<name>A0A1S4BFR2_TOBAC</name>
<accession>A0A1S4BFR2</accession>
<organism evidence="2 3">
    <name type="scientific">Nicotiana tabacum</name>
    <name type="common">Common tobacco</name>
    <dbReference type="NCBI Taxonomy" id="4097"/>
    <lineage>
        <taxon>Eukaryota</taxon>
        <taxon>Viridiplantae</taxon>
        <taxon>Streptophyta</taxon>
        <taxon>Embryophyta</taxon>
        <taxon>Tracheophyta</taxon>
        <taxon>Spermatophyta</taxon>
        <taxon>Magnoliopsida</taxon>
        <taxon>eudicotyledons</taxon>
        <taxon>Gunneridae</taxon>
        <taxon>Pentapetalae</taxon>
        <taxon>asterids</taxon>
        <taxon>lamiids</taxon>
        <taxon>Solanales</taxon>
        <taxon>Solanaceae</taxon>
        <taxon>Nicotianoideae</taxon>
        <taxon>Nicotianeae</taxon>
        <taxon>Nicotiana</taxon>
    </lineage>
</organism>
<dbReference type="Proteomes" id="UP000790787">
    <property type="component" value="Chromosome 16"/>
</dbReference>
<dbReference type="RefSeq" id="XP_016487717.1">
    <property type="nucleotide sequence ID" value="XM_016632231.1"/>
</dbReference>
<keyword evidence="2" id="KW-1185">Reference proteome</keyword>
<gene>
    <name evidence="3" type="primary">LOC107807796</name>
</gene>
<proteinExistence type="predicted"/>
<dbReference type="InterPro" id="IPR026960">
    <property type="entry name" value="RVT-Znf"/>
</dbReference>
<evidence type="ECO:0000313" key="2">
    <source>
        <dbReference type="Proteomes" id="UP000790787"/>
    </source>
</evidence>